<keyword evidence="2" id="KW-1185">Reference proteome</keyword>
<evidence type="ECO:0000313" key="2">
    <source>
        <dbReference type="Proteomes" id="UP000266723"/>
    </source>
</evidence>
<sequence length="313" mass="34719">MVISPIIFPDFNFGRVLQQWHFSKVHNCPPSEYVQTSPEKGEPTSPEVRHAGWVWSQRSFFSGPVIHSPPLNETTTAAQAIVGDSSVTEPHFAVAEELLKLGFRVRAGVGSAQRAVSIVQLVLGNSLLEEKRRSLDCKLSQLRSRLRSVGKSCSSSRFRDETVFVEVAETIHPIPTEGFRFGNSDQLMLLHNTNTESQVSLRKEIVSDRASSRYLGDCLLQCDAVKMSSLATASAAVSFLFDSFDEDSSVKPTDSGLSVFCKPDRLFVKATSGTNFYFDHEFVTSQSYLKKVSSSKEGSIIPMVNKSHIFQRT</sequence>
<name>A0ABQ7A6C5_BRACR</name>
<reference evidence="1 2" key="1">
    <citation type="journal article" date="2020" name="BMC Genomics">
        <title>Intraspecific diversification of the crop wild relative Brassica cretica Lam. using demographic model selection.</title>
        <authorList>
            <person name="Kioukis A."/>
            <person name="Michalopoulou V.A."/>
            <person name="Briers L."/>
            <person name="Pirintsos S."/>
            <person name="Studholme D.J."/>
            <person name="Pavlidis P."/>
            <person name="Sarris P.F."/>
        </authorList>
    </citation>
    <scope>NUCLEOTIDE SEQUENCE [LARGE SCALE GENOMIC DNA]</scope>
    <source>
        <strain evidence="2">cv. PFS-1207/04</strain>
    </source>
</reference>
<dbReference type="Proteomes" id="UP000266723">
    <property type="component" value="Unassembled WGS sequence"/>
</dbReference>
<gene>
    <name evidence="1" type="ORF">DY000_02057441</name>
</gene>
<comment type="caution">
    <text evidence="1">The sequence shown here is derived from an EMBL/GenBank/DDBJ whole genome shotgun (WGS) entry which is preliminary data.</text>
</comment>
<proteinExistence type="predicted"/>
<evidence type="ECO:0000313" key="1">
    <source>
        <dbReference type="EMBL" id="KAF3493233.1"/>
    </source>
</evidence>
<organism evidence="1 2">
    <name type="scientific">Brassica cretica</name>
    <name type="common">Mustard</name>
    <dbReference type="NCBI Taxonomy" id="69181"/>
    <lineage>
        <taxon>Eukaryota</taxon>
        <taxon>Viridiplantae</taxon>
        <taxon>Streptophyta</taxon>
        <taxon>Embryophyta</taxon>
        <taxon>Tracheophyta</taxon>
        <taxon>Spermatophyta</taxon>
        <taxon>Magnoliopsida</taxon>
        <taxon>eudicotyledons</taxon>
        <taxon>Gunneridae</taxon>
        <taxon>Pentapetalae</taxon>
        <taxon>rosids</taxon>
        <taxon>malvids</taxon>
        <taxon>Brassicales</taxon>
        <taxon>Brassicaceae</taxon>
        <taxon>Brassiceae</taxon>
        <taxon>Brassica</taxon>
    </lineage>
</organism>
<protein>
    <submittedName>
        <fullName evidence="1">Uncharacterized protein</fullName>
    </submittedName>
</protein>
<dbReference type="EMBL" id="QGKV02002055">
    <property type="protein sequence ID" value="KAF3493233.1"/>
    <property type="molecule type" value="Genomic_DNA"/>
</dbReference>
<accession>A0ABQ7A6C5</accession>